<feature type="region of interest" description="Disordered" evidence="1">
    <location>
        <begin position="1"/>
        <end position="24"/>
    </location>
</feature>
<protein>
    <submittedName>
        <fullName evidence="3">8128_t:CDS:1</fullName>
    </submittedName>
</protein>
<keyword evidence="2" id="KW-0812">Transmembrane</keyword>
<evidence type="ECO:0000256" key="1">
    <source>
        <dbReference type="SAM" id="MobiDB-lite"/>
    </source>
</evidence>
<keyword evidence="4" id="KW-1185">Reference proteome</keyword>
<proteinExistence type="predicted"/>
<comment type="caution">
    <text evidence="3">The sequence shown here is derived from an EMBL/GenBank/DDBJ whole genome shotgun (WGS) entry which is preliminary data.</text>
</comment>
<accession>A0A9N9EWI1</accession>
<feature type="compositionally biased region" description="Polar residues" evidence="1">
    <location>
        <begin position="1"/>
        <end position="23"/>
    </location>
</feature>
<keyword evidence="2" id="KW-1133">Transmembrane helix</keyword>
<dbReference type="OrthoDB" id="10600853at2759"/>
<feature type="transmembrane region" description="Helical" evidence="2">
    <location>
        <begin position="167"/>
        <end position="193"/>
    </location>
</feature>
<dbReference type="Proteomes" id="UP000789739">
    <property type="component" value="Unassembled WGS sequence"/>
</dbReference>
<feature type="transmembrane region" description="Helical" evidence="2">
    <location>
        <begin position="134"/>
        <end position="155"/>
    </location>
</feature>
<name>A0A9N9EWI1_9GLOM</name>
<reference evidence="3" key="1">
    <citation type="submission" date="2021-06" db="EMBL/GenBank/DDBJ databases">
        <authorList>
            <person name="Kallberg Y."/>
            <person name="Tangrot J."/>
            <person name="Rosling A."/>
        </authorList>
    </citation>
    <scope>NUCLEOTIDE SEQUENCE</scope>
    <source>
        <strain evidence="3">BR232B</strain>
    </source>
</reference>
<evidence type="ECO:0000313" key="3">
    <source>
        <dbReference type="EMBL" id="CAG8496567.1"/>
    </source>
</evidence>
<dbReference type="EMBL" id="CAJVPI010000184">
    <property type="protein sequence ID" value="CAG8496567.1"/>
    <property type="molecule type" value="Genomic_DNA"/>
</dbReference>
<gene>
    <name evidence="3" type="ORF">PBRASI_LOCUS2384</name>
</gene>
<evidence type="ECO:0000313" key="4">
    <source>
        <dbReference type="Proteomes" id="UP000789739"/>
    </source>
</evidence>
<evidence type="ECO:0000256" key="2">
    <source>
        <dbReference type="SAM" id="Phobius"/>
    </source>
</evidence>
<organism evidence="3 4">
    <name type="scientific">Paraglomus brasilianum</name>
    <dbReference type="NCBI Taxonomy" id="144538"/>
    <lineage>
        <taxon>Eukaryota</taxon>
        <taxon>Fungi</taxon>
        <taxon>Fungi incertae sedis</taxon>
        <taxon>Mucoromycota</taxon>
        <taxon>Glomeromycotina</taxon>
        <taxon>Glomeromycetes</taxon>
        <taxon>Paraglomerales</taxon>
        <taxon>Paraglomeraceae</taxon>
        <taxon>Paraglomus</taxon>
    </lineage>
</organism>
<keyword evidence="2" id="KW-0472">Membrane</keyword>
<dbReference type="AlphaFoldDB" id="A0A9N9EWI1"/>
<sequence>MATYSPPNTGYYDPNSNGSSNKPTVVKLDKPAVHSTMAELNKPAVHPTMVEFNKPAAVHPTMVEFNKPVVHPTNPQATVVPVYNNFPGANSQAVDPVYNNFLPGANSQAVDPATGIPYMVVTTRREGCTCSWEMAVSIAAILLILVGSVLLGVGLSNCAYYCYLEDYNMYCSGIALLCIGIVMGISVIVAFLVRRNRVTTTTMQPFRQYQP</sequence>